<keyword evidence="2" id="KW-1185">Reference proteome</keyword>
<proteinExistence type="predicted"/>
<reference evidence="1 2" key="1">
    <citation type="journal article" date="2020" name="bioRxiv">
        <title>Metabolic contributions of an alphaproteobacterial endosymbiont in the apicomplexan Cardiosporidium cionae.</title>
        <authorList>
            <person name="Hunter E.S."/>
            <person name="Paight C.J."/>
            <person name="Lane C.E."/>
        </authorList>
    </citation>
    <scope>NUCLEOTIDE SEQUENCE [LARGE SCALE GENOMIC DNA]</scope>
    <source>
        <strain evidence="1">ESH_2018</strain>
    </source>
</reference>
<dbReference type="EMBL" id="JADAQX010000589">
    <property type="protein sequence ID" value="KAF8819824.1"/>
    <property type="molecule type" value="Genomic_DNA"/>
</dbReference>
<evidence type="ECO:0000313" key="2">
    <source>
        <dbReference type="Proteomes" id="UP000823046"/>
    </source>
</evidence>
<gene>
    <name evidence="1" type="ORF">IE077_003944</name>
</gene>
<feature type="non-terminal residue" evidence="1">
    <location>
        <position position="1"/>
    </location>
</feature>
<organism evidence="1 2">
    <name type="scientific">Cardiosporidium cionae</name>
    <dbReference type="NCBI Taxonomy" id="476202"/>
    <lineage>
        <taxon>Eukaryota</taxon>
        <taxon>Sar</taxon>
        <taxon>Alveolata</taxon>
        <taxon>Apicomplexa</taxon>
        <taxon>Aconoidasida</taxon>
        <taxon>Nephromycida</taxon>
        <taxon>Cardiosporidium</taxon>
    </lineage>
</organism>
<comment type="caution">
    <text evidence="1">The sequence shown here is derived from an EMBL/GenBank/DDBJ whole genome shotgun (WGS) entry which is preliminary data.</text>
</comment>
<dbReference type="Proteomes" id="UP000823046">
    <property type="component" value="Unassembled WGS sequence"/>
</dbReference>
<name>A0ABQ7J7B8_9APIC</name>
<evidence type="ECO:0008006" key="3">
    <source>
        <dbReference type="Google" id="ProtNLM"/>
    </source>
</evidence>
<sequence length="218" mass="24985">YFFHRGLANLANAFSKLEIRHKSLFSHIADEVLYRGTIGQTLPQFQFDGRSLDQLANAFSKMGLHDPRIFFVLSELVKRNWKYAKHSSSSSHKLDSISLSNLLFAFGKTRLTCATSFFPQIIQHLLPQVEFLSTIGLHVVIKACVYLSIKHSNLYEIIMKQANKNMHLFPSLLLVAMMKNFSHVDAFKHSFIRKATKQCQINLAYFDAPLCCRLLLAF</sequence>
<accession>A0ABQ7J7B8</accession>
<protein>
    <recommendedName>
        <fullName evidence="3">FAST kinase leucine-rich domain-containing protein</fullName>
    </recommendedName>
</protein>
<evidence type="ECO:0000313" key="1">
    <source>
        <dbReference type="EMBL" id="KAF8819824.1"/>
    </source>
</evidence>
<feature type="non-terminal residue" evidence="1">
    <location>
        <position position="218"/>
    </location>
</feature>